<dbReference type="AlphaFoldDB" id="A0A1H2TTQ3"/>
<protein>
    <recommendedName>
        <fullName evidence="3">Asp23/Gls24 family envelope stress response protein</fullName>
    </recommendedName>
</protein>
<sequence>MRMADLLQIQVKHPGIALTEKEQKLIACLVQRICVHHLHRRLGRRFRIRPANVDSIHLVVHQTVAIEQGISNEELNDIVPDLVRDIRETLAWCDVVAEDIVLVAKA</sequence>
<evidence type="ECO:0000313" key="2">
    <source>
        <dbReference type="Proteomes" id="UP000182589"/>
    </source>
</evidence>
<organism evidence="1 2">
    <name type="scientific">Alicyclobacillus hesperidum</name>
    <dbReference type="NCBI Taxonomy" id="89784"/>
    <lineage>
        <taxon>Bacteria</taxon>
        <taxon>Bacillati</taxon>
        <taxon>Bacillota</taxon>
        <taxon>Bacilli</taxon>
        <taxon>Bacillales</taxon>
        <taxon>Alicyclobacillaceae</taxon>
        <taxon>Alicyclobacillus</taxon>
    </lineage>
</organism>
<proteinExistence type="predicted"/>
<name>A0A1H2TTQ3_9BACL</name>
<reference evidence="2" key="1">
    <citation type="submission" date="2016-10" db="EMBL/GenBank/DDBJ databases">
        <authorList>
            <person name="Varghese N."/>
        </authorList>
    </citation>
    <scope>NUCLEOTIDE SEQUENCE [LARGE SCALE GENOMIC DNA]</scope>
    <source>
        <strain evidence="2">DSM 12489</strain>
    </source>
</reference>
<evidence type="ECO:0008006" key="3">
    <source>
        <dbReference type="Google" id="ProtNLM"/>
    </source>
</evidence>
<gene>
    <name evidence="1" type="ORF">SAMN04489725_10697</name>
</gene>
<keyword evidence="2" id="KW-1185">Reference proteome</keyword>
<dbReference type="Proteomes" id="UP000182589">
    <property type="component" value="Unassembled WGS sequence"/>
</dbReference>
<accession>A0A1H2TTQ3</accession>
<dbReference type="STRING" id="89784.SAMN04489725_10697"/>
<dbReference type="EMBL" id="FNOJ01000006">
    <property type="protein sequence ID" value="SDW46544.1"/>
    <property type="molecule type" value="Genomic_DNA"/>
</dbReference>
<evidence type="ECO:0000313" key="1">
    <source>
        <dbReference type="EMBL" id="SDW46544.1"/>
    </source>
</evidence>